<feature type="domain" description="HTH cro/C1-type" evidence="2">
    <location>
        <begin position="7"/>
        <end position="61"/>
    </location>
</feature>
<proteinExistence type="predicted"/>
<keyword evidence="4" id="KW-1185">Reference proteome</keyword>
<dbReference type="GO" id="GO:0003677">
    <property type="term" value="F:DNA binding"/>
    <property type="evidence" value="ECO:0007669"/>
    <property type="project" value="UniProtKB-KW"/>
</dbReference>
<evidence type="ECO:0000313" key="4">
    <source>
        <dbReference type="Proteomes" id="UP000324646"/>
    </source>
</evidence>
<dbReference type="InterPro" id="IPR050807">
    <property type="entry name" value="TransReg_Diox_bact_type"/>
</dbReference>
<dbReference type="PANTHER" id="PTHR46797:SF1">
    <property type="entry name" value="METHYLPHOSPHONATE SYNTHASE"/>
    <property type="match status" value="1"/>
</dbReference>
<dbReference type="SUPFAM" id="SSF47413">
    <property type="entry name" value="lambda repressor-like DNA-binding domains"/>
    <property type="match status" value="1"/>
</dbReference>
<gene>
    <name evidence="3" type="ORF">FQB35_03690</name>
</gene>
<dbReference type="Proteomes" id="UP000324646">
    <property type="component" value="Chromosome"/>
</dbReference>
<dbReference type="SMART" id="SM00530">
    <property type="entry name" value="HTH_XRE"/>
    <property type="match status" value="1"/>
</dbReference>
<keyword evidence="1" id="KW-0238">DNA-binding</keyword>
<dbReference type="GO" id="GO:0003700">
    <property type="term" value="F:DNA-binding transcription factor activity"/>
    <property type="evidence" value="ECO:0007669"/>
    <property type="project" value="TreeGrafter"/>
</dbReference>
<reference evidence="3 4" key="1">
    <citation type="submission" date="2019-07" db="EMBL/GenBank/DDBJ databases">
        <title>Complete genome of Crassaminicella thermophila SY095.</title>
        <authorList>
            <person name="Li X."/>
        </authorList>
    </citation>
    <scope>NUCLEOTIDE SEQUENCE [LARGE SCALE GENOMIC DNA]</scope>
    <source>
        <strain evidence="3 4">SY095</strain>
    </source>
</reference>
<dbReference type="AlphaFoldDB" id="A0A5C0SE01"/>
<dbReference type="GO" id="GO:0005829">
    <property type="term" value="C:cytosol"/>
    <property type="evidence" value="ECO:0007669"/>
    <property type="project" value="TreeGrafter"/>
</dbReference>
<dbReference type="Pfam" id="PF01381">
    <property type="entry name" value="HTH_3"/>
    <property type="match status" value="1"/>
</dbReference>
<name>A0A5C0SE01_CRATE</name>
<evidence type="ECO:0000259" key="2">
    <source>
        <dbReference type="PROSITE" id="PS50943"/>
    </source>
</evidence>
<protein>
    <submittedName>
        <fullName evidence="3">Helix-turn-helix transcriptional regulator</fullName>
    </submittedName>
</protein>
<sequence length="101" mass="11543">MDVGKRIKELRKEFNISSKELTKKAGISQPVLSKLENNQRKADIEIIEKICTALNISLKDFFDIQNKTNSSLLKLTSHAKKLNPDQLEKLTEFIKSINNKS</sequence>
<dbReference type="EMBL" id="CP042243">
    <property type="protein sequence ID" value="QEK11548.1"/>
    <property type="molecule type" value="Genomic_DNA"/>
</dbReference>
<dbReference type="CDD" id="cd00093">
    <property type="entry name" value="HTH_XRE"/>
    <property type="match status" value="1"/>
</dbReference>
<evidence type="ECO:0000256" key="1">
    <source>
        <dbReference type="ARBA" id="ARBA00023125"/>
    </source>
</evidence>
<accession>A0A5C0SE01</accession>
<dbReference type="PANTHER" id="PTHR46797">
    <property type="entry name" value="HTH-TYPE TRANSCRIPTIONAL REGULATOR"/>
    <property type="match status" value="1"/>
</dbReference>
<dbReference type="KEGG" id="crs:FQB35_03690"/>
<organism evidence="3 4">
    <name type="scientific">Crassaminicella thermophila</name>
    <dbReference type="NCBI Taxonomy" id="2599308"/>
    <lineage>
        <taxon>Bacteria</taxon>
        <taxon>Bacillati</taxon>
        <taxon>Bacillota</taxon>
        <taxon>Clostridia</taxon>
        <taxon>Eubacteriales</taxon>
        <taxon>Clostridiaceae</taxon>
        <taxon>Crassaminicella</taxon>
    </lineage>
</organism>
<dbReference type="InterPro" id="IPR001387">
    <property type="entry name" value="Cro/C1-type_HTH"/>
</dbReference>
<dbReference type="RefSeq" id="WP_148808703.1">
    <property type="nucleotide sequence ID" value="NZ_CP042243.1"/>
</dbReference>
<dbReference type="Gene3D" id="1.10.260.40">
    <property type="entry name" value="lambda repressor-like DNA-binding domains"/>
    <property type="match status" value="1"/>
</dbReference>
<evidence type="ECO:0000313" key="3">
    <source>
        <dbReference type="EMBL" id="QEK11548.1"/>
    </source>
</evidence>
<dbReference type="PROSITE" id="PS50943">
    <property type="entry name" value="HTH_CROC1"/>
    <property type="match status" value="1"/>
</dbReference>
<dbReference type="InterPro" id="IPR010982">
    <property type="entry name" value="Lambda_DNA-bd_dom_sf"/>
</dbReference>
<dbReference type="OrthoDB" id="9814553at2"/>